<accession>A0A1V9Y532</accession>
<feature type="region of interest" description="Disordered" evidence="6">
    <location>
        <begin position="154"/>
        <end position="253"/>
    </location>
</feature>
<protein>
    <submittedName>
        <fullName evidence="9">Myb-like DNA-binding protein</fullName>
    </submittedName>
</protein>
<feature type="compositionally biased region" description="Polar residues" evidence="6">
    <location>
        <begin position="485"/>
        <end position="502"/>
    </location>
</feature>
<dbReference type="CDD" id="cd00167">
    <property type="entry name" value="SANT"/>
    <property type="match status" value="3"/>
</dbReference>
<dbReference type="PROSITE" id="PS50090">
    <property type="entry name" value="MYB_LIKE"/>
    <property type="match status" value="3"/>
</dbReference>
<dbReference type="GO" id="GO:0042796">
    <property type="term" value="P:snRNA transcription by RNA polymerase III"/>
    <property type="evidence" value="ECO:0007669"/>
    <property type="project" value="TreeGrafter"/>
</dbReference>
<dbReference type="GO" id="GO:0042795">
    <property type="term" value="P:snRNA transcription by RNA polymerase II"/>
    <property type="evidence" value="ECO:0007669"/>
    <property type="project" value="TreeGrafter"/>
</dbReference>
<dbReference type="InterPro" id="IPR051575">
    <property type="entry name" value="Myb-like_DNA-bd"/>
</dbReference>
<evidence type="ECO:0000259" key="8">
    <source>
        <dbReference type="PROSITE" id="PS51294"/>
    </source>
</evidence>
<dbReference type="PANTHER" id="PTHR46621:SF1">
    <property type="entry name" value="SNRNA-ACTIVATING PROTEIN COMPLEX SUBUNIT 4"/>
    <property type="match status" value="1"/>
</dbReference>
<evidence type="ECO:0000256" key="1">
    <source>
        <dbReference type="ARBA" id="ARBA00022737"/>
    </source>
</evidence>
<reference evidence="9 10" key="1">
    <citation type="journal article" date="2014" name="Genome Biol. Evol.">
        <title>The secreted proteins of Achlya hypogyna and Thraustotheca clavata identify the ancestral oomycete secretome and reveal gene acquisitions by horizontal gene transfer.</title>
        <authorList>
            <person name="Misner I."/>
            <person name="Blouin N."/>
            <person name="Leonard G."/>
            <person name="Richards T.A."/>
            <person name="Lane C.E."/>
        </authorList>
    </citation>
    <scope>NUCLEOTIDE SEQUENCE [LARGE SCALE GENOMIC DNA]</scope>
    <source>
        <strain evidence="9 10">ATCC 34112</strain>
    </source>
</reference>
<dbReference type="InterPro" id="IPR017930">
    <property type="entry name" value="Myb_dom"/>
</dbReference>
<dbReference type="GO" id="GO:0001006">
    <property type="term" value="F:RNA polymerase III type 3 promoter sequence-specific DNA binding"/>
    <property type="evidence" value="ECO:0007669"/>
    <property type="project" value="TreeGrafter"/>
</dbReference>
<dbReference type="GO" id="GO:0000978">
    <property type="term" value="F:RNA polymerase II cis-regulatory region sequence-specific DNA binding"/>
    <property type="evidence" value="ECO:0007669"/>
    <property type="project" value="TreeGrafter"/>
</dbReference>
<feature type="region of interest" description="Disordered" evidence="6">
    <location>
        <begin position="478"/>
        <end position="506"/>
    </location>
</feature>
<dbReference type="PROSITE" id="PS51294">
    <property type="entry name" value="HTH_MYB"/>
    <property type="match status" value="3"/>
</dbReference>
<evidence type="ECO:0000256" key="4">
    <source>
        <dbReference type="ARBA" id="ARBA00023163"/>
    </source>
</evidence>
<keyword evidence="2" id="KW-0805">Transcription regulation</keyword>
<evidence type="ECO:0000259" key="7">
    <source>
        <dbReference type="PROSITE" id="PS50090"/>
    </source>
</evidence>
<dbReference type="Pfam" id="PF13921">
    <property type="entry name" value="Myb_DNA-bind_6"/>
    <property type="match status" value="1"/>
</dbReference>
<dbReference type="Gene3D" id="1.10.10.60">
    <property type="entry name" value="Homeodomain-like"/>
    <property type="match status" value="3"/>
</dbReference>
<sequence>MATGVKEEVPPGEKGQEESFGDVLNALLASLPSDASSAFLRCLAGLTAEESNDLAKYVVQLKEEKKFRVIQAMADSSIPAKKKFLGSLREKFERLKAQAAAEASRPPLTKSNSRQSSLLQVTPEDINSMNHMLDNAHIGESELRLRDLEDSLKKKNEESTLEQKNSLLMMTSKRERPNSNWELVKGEAAPTQKACVDEDGSGDAEDDDDDEDDEDDDEETPSSTDKSSTSEASSMPPLPEISPEDAPSTKRWTKAQDNALKESVQLHGEKNWKAIAERVPGRNHAQCLQRWRKVLKPGLVKGHWSFEEDKILEHLVKQSCNNWGQIAEQIPGRTPKQCRERWRNHLDPSINKGPYAAEEDKVILSAQARLGNKWSQIAQLLPGRTEDSVKIRWKSLKQNPERANHHRRLTAGQALNSGMNPHLQHHMLNEPKMQSLHHPTQYHHPPQSSMMDGMAGLSNTNGNMNDWGMGGHQMNYGMNHPHHPPQNNYLDPYSRSQQTQPQQPMPHDMNVSDFDTWYSMVKQHDLYAAPSRNMTYSHDDYMIKTLTDELDFDFPPEF</sequence>
<feature type="domain" description="Myb-like" evidence="7">
    <location>
        <begin position="347"/>
        <end position="397"/>
    </location>
</feature>
<dbReference type="Pfam" id="PF00249">
    <property type="entry name" value="Myb_DNA-binding"/>
    <property type="match status" value="1"/>
</dbReference>
<dbReference type="SUPFAM" id="SSF46689">
    <property type="entry name" value="Homeodomain-like"/>
    <property type="match status" value="2"/>
</dbReference>
<feature type="domain" description="Myb-like" evidence="7">
    <location>
        <begin position="251"/>
        <end position="295"/>
    </location>
</feature>
<feature type="domain" description="HTH myb-type" evidence="8">
    <location>
        <begin position="351"/>
        <end position="401"/>
    </location>
</feature>
<keyword evidence="1" id="KW-0677">Repeat</keyword>
<evidence type="ECO:0000256" key="3">
    <source>
        <dbReference type="ARBA" id="ARBA00023125"/>
    </source>
</evidence>
<feature type="compositionally biased region" description="Low complexity" evidence="6">
    <location>
        <begin position="221"/>
        <end position="234"/>
    </location>
</feature>
<name>A0A1V9Y532_9STRA</name>
<keyword evidence="4" id="KW-0804">Transcription</keyword>
<organism evidence="9 10">
    <name type="scientific">Thraustotheca clavata</name>
    <dbReference type="NCBI Taxonomy" id="74557"/>
    <lineage>
        <taxon>Eukaryota</taxon>
        <taxon>Sar</taxon>
        <taxon>Stramenopiles</taxon>
        <taxon>Oomycota</taxon>
        <taxon>Saprolegniomycetes</taxon>
        <taxon>Saprolegniales</taxon>
        <taxon>Achlyaceae</taxon>
        <taxon>Thraustotheca</taxon>
    </lineage>
</organism>
<evidence type="ECO:0000313" key="9">
    <source>
        <dbReference type="EMBL" id="OQR80831.1"/>
    </source>
</evidence>
<dbReference type="STRING" id="74557.A0A1V9Y532"/>
<keyword evidence="5" id="KW-0539">Nucleus</keyword>
<dbReference type="PANTHER" id="PTHR46621">
    <property type="entry name" value="SNRNA-ACTIVATING PROTEIN COMPLEX SUBUNIT 4"/>
    <property type="match status" value="1"/>
</dbReference>
<evidence type="ECO:0000256" key="5">
    <source>
        <dbReference type="ARBA" id="ARBA00023242"/>
    </source>
</evidence>
<dbReference type="EMBL" id="JNBS01005118">
    <property type="protein sequence ID" value="OQR80831.1"/>
    <property type="molecule type" value="Genomic_DNA"/>
</dbReference>
<keyword evidence="3 9" id="KW-0238">DNA-binding</keyword>
<dbReference type="InterPro" id="IPR009057">
    <property type="entry name" value="Homeodomain-like_sf"/>
</dbReference>
<dbReference type="AlphaFoldDB" id="A0A1V9Y532"/>
<gene>
    <name evidence="9" type="ORF">THRCLA_11924</name>
</gene>
<evidence type="ECO:0000256" key="2">
    <source>
        <dbReference type="ARBA" id="ARBA00023015"/>
    </source>
</evidence>
<dbReference type="GO" id="GO:0019185">
    <property type="term" value="C:snRNA-activating protein complex"/>
    <property type="evidence" value="ECO:0007669"/>
    <property type="project" value="TreeGrafter"/>
</dbReference>
<comment type="caution">
    <text evidence="9">The sequence shown here is derived from an EMBL/GenBank/DDBJ whole genome shotgun (WGS) entry which is preliminary data.</text>
</comment>
<dbReference type="OrthoDB" id="2143914at2759"/>
<feature type="region of interest" description="Disordered" evidence="6">
    <location>
        <begin position="98"/>
        <end position="117"/>
    </location>
</feature>
<dbReference type="SMART" id="SM00717">
    <property type="entry name" value="SANT"/>
    <property type="match status" value="3"/>
</dbReference>
<keyword evidence="10" id="KW-1185">Reference proteome</keyword>
<feature type="domain" description="Myb-like" evidence="7">
    <location>
        <begin position="296"/>
        <end position="346"/>
    </location>
</feature>
<dbReference type="FunFam" id="1.10.10.60:FF:000010">
    <property type="entry name" value="Transcriptional activator Myb isoform A"/>
    <property type="match status" value="1"/>
</dbReference>
<feature type="domain" description="HTH myb-type" evidence="8">
    <location>
        <begin position="251"/>
        <end position="295"/>
    </location>
</feature>
<evidence type="ECO:0000256" key="6">
    <source>
        <dbReference type="SAM" id="MobiDB-lite"/>
    </source>
</evidence>
<feature type="compositionally biased region" description="Acidic residues" evidence="6">
    <location>
        <begin position="197"/>
        <end position="220"/>
    </location>
</feature>
<evidence type="ECO:0000313" key="10">
    <source>
        <dbReference type="Proteomes" id="UP000243217"/>
    </source>
</evidence>
<dbReference type="Proteomes" id="UP000243217">
    <property type="component" value="Unassembled WGS sequence"/>
</dbReference>
<proteinExistence type="predicted"/>
<feature type="domain" description="HTH myb-type" evidence="8">
    <location>
        <begin position="296"/>
        <end position="350"/>
    </location>
</feature>
<dbReference type="InterPro" id="IPR001005">
    <property type="entry name" value="SANT/Myb"/>
</dbReference>